<dbReference type="SMART" id="SM01161">
    <property type="entry name" value="DUF1767"/>
    <property type="match status" value="1"/>
</dbReference>
<evidence type="ECO:0000313" key="6">
    <source>
        <dbReference type="Proteomes" id="UP001150538"/>
    </source>
</evidence>
<feature type="domain" description="RecQ mediated genome instability protein 1 OB-fold" evidence="4">
    <location>
        <begin position="74"/>
        <end position="213"/>
    </location>
</feature>
<evidence type="ECO:0000259" key="4">
    <source>
        <dbReference type="Pfam" id="PF08585"/>
    </source>
</evidence>
<dbReference type="InterPro" id="IPR042470">
    <property type="entry name" value="RMI1_N_C_sf"/>
</dbReference>
<comment type="caution">
    <text evidence="5">The sequence shown here is derived from an EMBL/GenBank/DDBJ whole genome shotgun (WGS) entry which is preliminary data.</text>
</comment>
<feature type="region of interest" description="Disordered" evidence="3">
    <location>
        <begin position="233"/>
        <end position="285"/>
    </location>
</feature>
<dbReference type="GO" id="GO:0031422">
    <property type="term" value="C:RecQ family helicase-topoisomerase III complex"/>
    <property type="evidence" value="ECO:0007669"/>
    <property type="project" value="TreeGrafter"/>
</dbReference>
<feature type="region of interest" description="Disordered" evidence="3">
    <location>
        <begin position="524"/>
        <end position="544"/>
    </location>
</feature>
<dbReference type="OrthoDB" id="341511at2759"/>
<dbReference type="GO" id="GO:0000724">
    <property type="term" value="P:double-strand break repair via homologous recombination"/>
    <property type="evidence" value="ECO:0007669"/>
    <property type="project" value="TreeGrafter"/>
</dbReference>
<dbReference type="Proteomes" id="UP001150538">
    <property type="component" value="Unassembled WGS sequence"/>
</dbReference>
<accession>A0A9W7ZS43</accession>
<sequence>MSVITLAKNLLHSKYNIKFSDHWLDECVKHLTEEIKIKHNKDIANLSEVALAGLILDQLLDFDISEACQPILIPKTIKGSSKVLELANRPTLLQVQNVTDIGVSNYQLWQGLKEREDYFKRKESQHKLSLAGLESIVNDEELQKEPKLPRNMIKLVLTDGKHQVSVIESVRIESLSVEMPIGTKVVVRNPVMIAANMGFYQVGPSDILVLGGHPPKYHNITLRHRLKGLLKIGDRGGSGNESRTVQTTLDNGSSMSTKNIAKPSMEQPSPPKQPPKSLKNSGPVYITESDDDMFDFIDSDDDDDIFSMARKVKKDSTPMKDSSKVTSVFSNQEALHVNNNIPNKISETKGQTGSGRVIDITLDDDDDDDDLKFDDIDDDQIASISLDISEFEEDISFSSVSIPTVSISQVQDIIKKQQQKQVFVEIRCLNHAFSGITESKQVPVAIYPGTSKIDYEPVNPLIKYTATALLALTVVWSIRKRRQVLEKANGMVSLTGASRPILTSIAWTSGIMALLNSRPSFKDISDSIGSGSDRADTDGKPKDN</sequence>
<dbReference type="Pfam" id="PF08585">
    <property type="entry name" value="RMI1_N_C"/>
    <property type="match status" value="1"/>
</dbReference>
<gene>
    <name evidence="5" type="ORF">H4219_004299</name>
</gene>
<proteinExistence type="inferred from homology"/>
<organism evidence="5 6">
    <name type="scientific">Mycoemilia scoparia</name>
    <dbReference type="NCBI Taxonomy" id="417184"/>
    <lineage>
        <taxon>Eukaryota</taxon>
        <taxon>Fungi</taxon>
        <taxon>Fungi incertae sedis</taxon>
        <taxon>Zoopagomycota</taxon>
        <taxon>Kickxellomycotina</taxon>
        <taxon>Kickxellomycetes</taxon>
        <taxon>Kickxellales</taxon>
        <taxon>Kickxellaceae</taxon>
        <taxon>Mycoemilia</taxon>
    </lineage>
</organism>
<dbReference type="Gene3D" id="2.40.50.770">
    <property type="entry name" value="RecQ-mediated genome instability protein Rmi1, C-terminal domain"/>
    <property type="match status" value="1"/>
</dbReference>
<reference evidence="5" key="1">
    <citation type="submission" date="2022-07" db="EMBL/GenBank/DDBJ databases">
        <title>Phylogenomic reconstructions and comparative analyses of Kickxellomycotina fungi.</title>
        <authorList>
            <person name="Reynolds N.K."/>
            <person name="Stajich J.E."/>
            <person name="Barry K."/>
            <person name="Grigoriev I.V."/>
            <person name="Crous P."/>
            <person name="Smith M.E."/>
        </authorList>
    </citation>
    <scope>NUCLEOTIDE SEQUENCE</scope>
    <source>
        <strain evidence="5">NBRC 100468</strain>
    </source>
</reference>
<evidence type="ECO:0000256" key="1">
    <source>
        <dbReference type="ARBA" id="ARBA00006395"/>
    </source>
</evidence>
<feature type="compositionally biased region" description="Basic and acidic residues" evidence="3">
    <location>
        <begin position="533"/>
        <end position="544"/>
    </location>
</feature>
<protein>
    <recommendedName>
        <fullName evidence="2">RecQ-mediated genome instability protein 1</fullName>
    </recommendedName>
</protein>
<keyword evidence="6" id="KW-1185">Reference proteome</keyword>
<dbReference type="PANTHER" id="PTHR14790">
    <property type="entry name" value="RECQ-MEDIATED GENOME INSTABILITY PROTEIN 1 RMI1"/>
    <property type="match status" value="1"/>
</dbReference>
<dbReference type="AlphaFoldDB" id="A0A9W7ZS43"/>
<name>A0A9W7ZS43_9FUNG</name>
<dbReference type="EMBL" id="JANBPU010000144">
    <property type="protein sequence ID" value="KAJ1915481.1"/>
    <property type="molecule type" value="Genomic_DNA"/>
</dbReference>
<feature type="compositionally biased region" description="Polar residues" evidence="3">
    <location>
        <begin position="240"/>
        <end position="259"/>
    </location>
</feature>
<evidence type="ECO:0000256" key="3">
    <source>
        <dbReference type="SAM" id="MobiDB-lite"/>
    </source>
</evidence>
<evidence type="ECO:0000256" key="2">
    <source>
        <dbReference type="ARBA" id="ARBA00018987"/>
    </source>
</evidence>
<dbReference type="GO" id="GO:0016604">
    <property type="term" value="C:nuclear body"/>
    <property type="evidence" value="ECO:0007669"/>
    <property type="project" value="TreeGrafter"/>
</dbReference>
<comment type="similarity">
    <text evidence="1">Belongs to the RMI1 family.</text>
</comment>
<dbReference type="InterPro" id="IPR013894">
    <property type="entry name" value="RMI1_OB"/>
</dbReference>
<dbReference type="PANTHER" id="PTHR14790:SF15">
    <property type="entry name" value="RECQ-MEDIATED GENOME INSTABILITY PROTEIN 1"/>
    <property type="match status" value="1"/>
</dbReference>
<evidence type="ECO:0000313" key="5">
    <source>
        <dbReference type="EMBL" id="KAJ1915481.1"/>
    </source>
</evidence>
<dbReference type="GO" id="GO:0000712">
    <property type="term" value="P:resolution of meiotic recombination intermediates"/>
    <property type="evidence" value="ECO:0007669"/>
    <property type="project" value="TreeGrafter"/>
</dbReference>